<dbReference type="PANTHER" id="PTHR11567:SF110">
    <property type="entry name" value="2-PHOSPHOXYLOSE PHOSPHATASE 1"/>
    <property type="match status" value="1"/>
</dbReference>
<dbReference type="InterPro" id="IPR050645">
    <property type="entry name" value="Histidine_acid_phosphatase"/>
</dbReference>
<reference evidence="3" key="1">
    <citation type="journal article" date="2014" name="Protist">
        <title>Nanochromosome copy number does not correlate with RNA levels though patterns are conserved between strains of the ciliate morphospecies Chilodonella uncinata.</title>
        <authorList>
            <person name="Huang J."/>
            <person name="Katz L.A."/>
        </authorList>
    </citation>
    <scope>NUCLEOTIDE SEQUENCE</scope>
    <source>
        <strain evidence="3">ATCC PRA-256</strain>
    </source>
</reference>
<dbReference type="EMBL" id="KJ000275">
    <property type="protein sequence ID" value="AIE77186.1"/>
    <property type="molecule type" value="Genomic_DNA"/>
</dbReference>
<protein>
    <submittedName>
        <fullName evidence="3">Histidine acid phosphatase protein</fullName>
    </submittedName>
</protein>
<comment type="similarity">
    <text evidence="1">Belongs to the histidine acid phosphatase family.</text>
</comment>
<evidence type="ECO:0000313" key="3">
    <source>
        <dbReference type="EMBL" id="AIE77186.1"/>
    </source>
</evidence>
<name>A0A0A7CKR2_9CILI</name>
<dbReference type="AlphaFoldDB" id="A0A0A7CKR2"/>
<dbReference type="Pfam" id="PF00328">
    <property type="entry name" value="His_Phos_2"/>
    <property type="match status" value="1"/>
</dbReference>
<dbReference type="InterPro" id="IPR029033">
    <property type="entry name" value="His_PPase_superfam"/>
</dbReference>
<evidence type="ECO:0000256" key="1">
    <source>
        <dbReference type="ARBA" id="ARBA00005375"/>
    </source>
</evidence>
<reference evidence="3" key="2">
    <citation type="journal article" date="2015" name="MBio">
        <title>Analyses of alternatively processed genes in ciliates provide insights into the origins of scrambled genomes and may provide a mechanism for speciation.</title>
        <authorList>
            <person name="Gao F."/>
            <person name="Roy S.W."/>
            <person name="Katz L.A."/>
        </authorList>
    </citation>
    <scope>NUCLEOTIDE SEQUENCE</scope>
    <source>
        <strain evidence="3">ATCC PRA-256</strain>
    </source>
</reference>
<dbReference type="SUPFAM" id="SSF53254">
    <property type="entry name" value="Phosphoglycerate mutase-like"/>
    <property type="match status" value="1"/>
</dbReference>
<feature type="non-terminal residue" evidence="3">
    <location>
        <position position="1"/>
    </location>
</feature>
<dbReference type="GO" id="GO:0016791">
    <property type="term" value="F:phosphatase activity"/>
    <property type="evidence" value="ECO:0007669"/>
    <property type="project" value="TreeGrafter"/>
</dbReference>
<dbReference type="Gene3D" id="3.40.50.1240">
    <property type="entry name" value="Phosphoglycerate mutase-like"/>
    <property type="match status" value="1"/>
</dbReference>
<dbReference type="InterPro" id="IPR000560">
    <property type="entry name" value="His_Pase_clade-2"/>
</dbReference>
<accession>A0A0A7CKR2</accession>
<evidence type="ECO:0000256" key="2">
    <source>
        <dbReference type="ARBA" id="ARBA00022801"/>
    </source>
</evidence>
<sequence length="382" mass="42728">YNLGVTLRKKYPEIFTTKTTTAQINLYSSPVHRCQQSAASQLMGLFPTGLYDLNISVATTSPKVLPPFENIQNELEGMQALPYGTSPFSMLIESEVLDVLIVPSEKSCPVAGEAIANYMKTQDKKYLDLTKSVSDMLKTAGYDPQKLVKKEYFSLHDIAVIFDETTSYLNFHDKLPSGITQDLFSKLQPLANIAFMGWYGQDEQYVRLITHGIARHLQTALTKLQNEKSGDLRTKFALYSAHDYNVFAFVMAWGLTSLECQTQRARGQTPTTICLDIPAFASSLILEIRKSSDTGALFVKPLLDGKLIVICDSQKNSALGLCSAEEFLQIIQSKLLWPGNQKDFLTSCGNKYLLTDYQDNTPTKSQSNSEWLYQFLLVVALI</sequence>
<keyword evidence="2" id="KW-0378">Hydrolase</keyword>
<feature type="non-terminal residue" evidence="3">
    <location>
        <position position="382"/>
    </location>
</feature>
<proteinExistence type="inferred from homology"/>
<organism evidence="3">
    <name type="scientific">Chilodonella uncinata</name>
    <dbReference type="NCBI Taxonomy" id="151077"/>
    <lineage>
        <taxon>Eukaryota</taxon>
        <taxon>Sar</taxon>
        <taxon>Alveolata</taxon>
        <taxon>Ciliophora</taxon>
        <taxon>Intramacronucleata</taxon>
        <taxon>Phyllopharyngea</taxon>
        <taxon>Phyllopharyngia</taxon>
        <taxon>Chlamydodontida</taxon>
        <taxon>Chilodonellidae</taxon>
        <taxon>Chilodonella</taxon>
    </lineage>
</organism>
<dbReference type="PANTHER" id="PTHR11567">
    <property type="entry name" value="ACID PHOSPHATASE-RELATED"/>
    <property type="match status" value="1"/>
</dbReference>